<dbReference type="InterPro" id="IPR043502">
    <property type="entry name" value="DNA/RNA_pol_sf"/>
</dbReference>
<sequence length="149" mass="17423">MDEATVARLHAALRSNLIAIHVTQNEVRLLMALSDQQRRCLTSNMKHMGAYLEELGAKCLQLRTDYDHIAVLDAKGFFYQWRIKPGHRERLAVISHRGQEYFKVAIMGYRSSVAYVQRQIDLILKDFFRWCRTYLDDIVVCSNSLHEHI</sequence>
<dbReference type="STRING" id="60169.A0A1V6NS24"/>
<dbReference type="Gene3D" id="3.30.70.270">
    <property type="match status" value="1"/>
</dbReference>
<dbReference type="AlphaFoldDB" id="A0A1V6NS24"/>
<accession>A0A1V6NS24</accession>
<proteinExistence type="predicted"/>
<dbReference type="SUPFAM" id="SSF56672">
    <property type="entry name" value="DNA/RNA polymerases"/>
    <property type="match status" value="1"/>
</dbReference>
<evidence type="ECO:0000313" key="2">
    <source>
        <dbReference type="Proteomes" id="UP000191408"/>
    </source>
</evidence>
<protein>
    <recommendedName>
        <fullName evidence="3">Reverse transcriptase domain-containing protein</fullName>
    </recommendedName>
</protein>
<keyword evidence="2" id="KW-1185">Reference proteome</keyword>
<dbReference type="InterPro" id="IPR043128">
    <property type="entry name" value="Rev_trsase/Diguanyl_cyclase"/>
</dbReference>
<dbReference type="Proteomes" id="UP000191408">
    <property type="component" value="Unassembled WGS sequence"/>
</dbReference>
<organism evidence="1 2">
    <name type="scientific">Penicillium polonicum</name>
    <dbReference type="NCBI Taxonomy" id="60169"/>
    <lineage>
        <taxon>Eukaryota</taxon>
        <taxon>Fungi</taxon>
        <taxon>Dikarya</taxon>
        <taxon>Ascomycota</taxon>
        <taxon>Pezizomycotina</taxon>
        <taxon>Eurotiomycetes</taxon>
        <taxon>Eurotiomycetidae</taxon>
        <taxon>Eurotiales</taxon>
        <taxon>Aspergillaceae</taxon>
        <taxon>Penicillium</taxon>
    </lineage>
</organism>
<reference evidence="2" key="1">
    <citation type="journal article" date="2017" name="Nat. Microbiol.">
        <title>Global analysis of biosynthetic gene clusters reveals vast potential of secondary metabolite production in Penicillium species.</title>
        <authorList>
            <person name="Nielsen J.C."/>
            <person name="Grijseels S."/>
            <person name="Prigent S."/>
            <person name="Ji B."/>
            <person name="Dainat J."/>
            <person name="Nielsen K.F."/>
            <person name="Frisvad J.C."/>
            <person name="Workman M."/>
            <person name="Nielsen J."/>
        </authorList>
    </citation>
    <scope>NUCLEOTIDE SEQUENCE [LARGE SCALE GENOMIC DNA]</scope>
    <source>
        <strain evidence="2">IBT 4502</strain>
    </source>
</reference>
<dbReference type="EMBL" id="MDYM01000003">
    <property type="protein sequence ID" value="OQD67450.1"/>
    <property type="molecule type" value="Genomic_DNA"/>
</dbReference>
<evidence type="ECO:0000313" key="1">
    <source>
        <dbReference type="EMBL" id="OQD67450.1"/>
    </source>
</evidence>
<dbReference type="OrthoDB" id="4347805at2759"/>
<name>A0A1V6NS24_PENPO</name>
<gene>
    <name evidence="1" type="ORF">PENPOL_c003G05528</name>
</gene>
<comment type="caution">
    <text evidence="1">The sequence shown here is derived from an EMBL/GenBank/DDBJ whole genome shotgun (WGS) entry which is preliminary data.</text>
</comment>
<evidence type="ECO:0008006" key="3">
    <source>
        <dbReference type="Google" id="ProtNLM"/>
    </source>
</evidence>